<dbReference type="Gene3D" id="3.30.450.20">
    <property type="entry name" value="PAS domain"/>
    <property type="match status" value="3"/>
</dbReference>
<dbReference type="InterPro" id="IPR000014">
    <property type="entry name" value="PAS"/>
</dbReference>
<dbReference type="InterPro" id="IPR001638">
    <property type="entry name" value="Solute-binding_3/MltF_N"/>
</dbReference>
<dbReference type="SUPFAM" id="SSF53850">
    <property type="entry name" value="Periplasmic binding protein-like II"/>
    <property type="match status" value="4"/>
</dbReference>
<evidence type="ECO:0000256" key="1">
    <source>
        <dbReference type="ARBA" id="ARBA00022729"/>
    </source>
</evidence>
<feature type="domain" description="PAC" evidence="4">
    <location>
        <begin position="1244"/>
        <end position="1297"/>
    </location>
</feature>
<feature type="domain" description="PAC" evidence="4">
    <location>
        <begin position="1376"/>
        <end position="1428"/>
    </location>
</feature>
<dbReference type="SMART" id="SM00091">
    <property type="entry name" value="PAS"/>
    <property type="match status" value="3"/>
</dbReference>
<feature type="transmembrane region" description="Helical" evidence="2">
    <location>
        <begin position="998"/>
        <end position="1020"/>
    </location>
</feature>
<gene>
    <name evidence="5" type="ORF">MAGMO_3765</name>
</gene>
<dbReference type="GO" id="GO:0006355">
    <property type="term" value="P:regulation of DNA-templated transcription"/>
    <property type="evidence" value="ECO:0007669"/>
    <property type="project" value="InterPro"/>
</dbReference>
<dbReference type="InterPro" id="IPR035965">
    <property type="entry name" value="PAS-like_dom_sf"/>
</dbReference>
<dbReference type="Gene3D" id="3.40.190.10">
    <property type="entry name" value="Periplasmic binding protein-like II"/>
    <property type="match status" value="8"/>
</dbReference>
<evidence type="ECO:0000313" key="5">
    <source>
        <dbReference type="EMBL" id="CRH07894.1"/>
    </source>
</evidence>
<dbReference type="InterPro" id="IPR013767">
    <property type="entry name" value="PAS_fold"/>
</dbReference>
<keyword evidence="2" id="KW-0812">Transmembrane</keyword>
<dbReference type="SMART" id="SM00086">
    <property type="entry name" value="PAC"/>
    <property type="match status" value="3"/>
</dbReference>
<dbReference type="Gene3D" id="2.10.70.100">
    <property type="match status" value="1"/>
</dbReference>
<organism evidence="5">
    <name type="scientific">Magnetococcus massalia (strain MO-1)</name>
    <dbReference type="NCBI Taxonomy" id="451514"/>
    <lineage>
        <taxon>Bacteria</taxon>
        <taxon>Pseudomonadati</taxon>
        <taxon>Pseudomonadota</taxon>
        <taxon>Magnetococcia</taxon>
        <taxon>Magnetococcales</taxon>
        <taxon>Magnetococcaceae</taxon>
        <taxon>Magnetococcus</taxon>
    </lineage>
</organism>
<dbReference type="Pfam" id="PF08447">
    <property type="entry name" value="PAS_3"/>
    <property type="match status" value="1"/>
</dbReference>
<dbReference type="CDD" id="cd00130">
    <property type="entry name" value="PAS"/>
    <property type="match status" value="2"/>
</dbReference>
<dbReference type="CDD" id="cd01007">
    <property type="entry name" value="PBP2_BvgS_HisK_like"/>
    <property type="match status" value="3"/>
</dbReference>
<dbReference type="NCBIfam" id="TIGR00229">
    <property type="entry name" value="sensory_box"/>
    <property type="match status" value="2"/>
</dbReference>
<evidence type="ECO:0000259" key="4">
    <source>
        <dbReference type="PROSITE" id="PS50113"/>
    </source>
</evidence>
<dbReference type="Pfam" id="PF00497">
    <property type="entry name" value="SBP_bac_3"/>
    <property type="match status" value="4"/>
</dbReference>
<protein>
    <recommendedName>
        <fullName evidence="6">Histidine kinase</fullName>
    </recommendedName>
</protein>
<reference evidence="5" key="1">
    <citation type="submission" date="2015-04" db="EMBL/GenBank/DDBJ databases">
        <authorList>
            <person name="Syromyatnikov M.Y."/>
            <person name="Popov V.N."/>
        </authorList>
    </citation>
    <scope>NUCLEOTIDE SEQUENCE</scope>
    <source>
        <strain evidence="5">MO-1</strain>
    </source>
</reference>
<keyword evidence="1" id="KW-0732">Signal</keyword>
<dbReference type="SUPFAM" id="SSF55785">
    <property type="entry name" value="PYP-like sensor domain (PAS domain)"/>
    <property type="match status" value="3"/>
</dbReference>
<dbReference type="EMBL" id="LO017727">
    <property type="protein sequence ID" value="CRH07894.1"/>
    <property type="molecule type" value="Genomic_DNA"/>
</dbReference>
<evidence type="ECO:0008006" key="6">
    <source>
        <dbReference type="Google" id="ProtNLM"/>
    </source>
</evidence>
<evidence type="ECO:0000256" key="2">
    <source>
        <dbReference type="SAM" id="Phobius"/>
    </source>
</evidence>
<feature type="domain" description="PAS" evidence="3">
    <location>
        <begin position="1298"/>
        <end position="1342"/>
    </location>
</feature>
<accession>A0A1S7LP22</accession>
<keyword evidence="2" id="KW-0472">Membrane</keyword>
<name>A0A1S7LP22_MAGMO</name>
<dbReference type="InterPro" id="IPR001610">
    <property type="entry name" value="PAC"/>
</dbReference>
<dbReference type="Pfam" id="PF12860">
    <property type="entry name" value="PAS_7"/>
    <property type="match status" value="1"/>
</dbReference>
<proteinExistence type="predicted"/>
<dbReference type="InterPro" id="IPR013655">
    <property type="entry name" value="PAS_fold_3"/>
</dbReference>
<feature type="domain" description="PAS" evidence="3">
    <location>
        <begin position="1167"/>
        <end position="1240"/>
    </location>
</feature>
<keyword evidence="2" id="KW-1133">Transmembrane helix</keyword>
<dbReference type="PANTHER" id="PTHR35936">
    <property type="entry name" value="MEMBRANE-BOUND LYTIC MUREIN TRANSGLYCOSYLASE F"/>
    <property type="match status" value="1"/>
</dbReference>
<dbReference type="SMART" id="SM00062">
    <property type="entry name" value="PBPb"/>
    <property type="match status" value="4"/>
</dbReference>
<dbReference type="Pfam" id="PF00989">
    <property type="entry name" value="PAS"/>
    <property type="match status" value="1"/>
</dbReference>
<sequence length="1475" mass="166794">MGIRRWTQYLLILLTLLLPFSSGAEEKILTADIRHRPPEMIVDGPYQGGPLKVILEEAASKMGYTIRWRHAPFSTSLSDLKSGQVDLVPRVIRKQDREPFVHFLGPIGSQRKDIVFLVRTGHESLVRSYDDLKNLTIGVKEKTAYFAPFNKDDALNKITSTGGDYGLAGLFIEGKVDTVAVLDQAAMDSALAGLGFSDYTYANFRHVQTIENYYGFSRNSPNAALQKRLNTILKQMRASGRVAALYNKHQATPQPVSNSELVLTVEEKKWLLDHPEPLRVHNELDYPPLNYAVDGKPRGFSIDYMDLLARKLGLSINYITGPSWDQFIQQMRSGELDVMLNIVRTPDREKFLAFTEPYVDNPPVFVSRRDQNPIRNFAQLKGKRISIPKGFFYEELIKRHYPEVKIHSTKNLLESLQAVAGGEADAATGGLAIENWLIQKYGLTNLRVDSVIHDPNFSNSMHIAVAKENPILRNLLQKASDQVTQAEFNTLQKRWFGGSLISSRVKLTQEERTWISHLEKPLRVGSEMDWPPFDFVHNDRATGFSNELIRRLAQEVDLPVAFIHGFSWSQLMEKFKSGELDILPAVYQTPERLKSMLFAGHYVSNPTVLVTSDRVSGRSNLSEYNGKKVAVVEGFATAKLMALRYPKIILVPVKNVLEGLKAVSLGKTDALIGSHAVINHLLKKHVIPDIHIRDEVWLKQPEETQLFIGVKKEHAILHRILSKTLAAQPREELDQLRREWLPIAGGQKGDQQVALTQQEKSWLQAHSSVRLADDYAWPPFSFLNEEGQFSGIAAGFSDALAKRSGITFKPQYDLTWPQVIEGLKQQTIDIVPAIVPTQERRKLFNFTKPYISFPVVITTRKDGGFIDKLKDLNGQRVGVVEGYVTESYLRKDHPTIKRVLQKNVESGLKALEEGEIDAFVGNLGVITYTMNRLEMENIKIAAPTKYSFEIAFGVRKDWPELATILDKHLQTLSERERTAIKNTWIAIQVQFGTNLRQILIWVIPLGAVLLLILGLTVFWNRRLGREVEQRARTQEALSRQGAQLDLALDSMSDGLMMLDANFCFVLRNARFLELMGLSEELTQPGCSVEQAMRYLIQRGDLGDIDGDAFIAGKIASFSSQTPSTQELITPNGTHLELRETPTSDGGVVVIVADVTQRKRSEAEIREREQRLQLVLKGGELGIWDVDLVKEKMVVNERWAEILGFSHEEILPTTQQTWKETIHPEDIERVYKAGHDYRSNQVESYEVEYRAVAKDGTIRWLLSKGEAVERDENGLPTRMTGTVLDITPWHNSAAALAESEERSRLILSSISEGIFGLDIDGKTTFVNRAAARMLGYQEEELIGLSMHSAVHHTYPNGEHFPRESCRMFLAYTKGEHFQVDDEVLWRKDGSSFPVDYTAIPMRKNGQVVGAVIAFRDITQRQEAELTLRKKLDELEKFSKVAVGRELRMIALKQEINALEESHGQPPRYEIPQEGEQ</sequence>
<evidence type="ECO:0000259" key="3">
    <source>
        <dbReference type="PROSITE" id="PS50112"/>
    </source>
</evidence>
<dbReference type="PROSITE" id="PS50113">
    <property type="entry name" value="PAC"/>
    <property type="match status" value="2"/>
</dbReference>
<dbReference type="InterPro" id="IPR000700">
    <property type="entry name" value="PAS-assoc_C"/>
</dbReference>
<dbReference type="PROSITE" id="PS50112">
    <property type="entry name" value="PAS"/>
    <property type="match status" value="2"/>
</dbReference>